<evidence type="ECO:0000259" key="8">
    <source>
        <dbReference type="Pfam" id="PF13813"/>
    </source>
</evidence>
<dbReference type="InterPro" id="IPR044851">
    <property type="entry name" value="Wax_synthase"/>
</dbReference>
<keyword evidence="5 7" id="KW-1133">Transmembrane helix</keyword>
<evidence type="ECO:0000256" key="1">
    <source>
        <dbReference type="ARBA" id="ARBA00004141"/>
    </source>
</evidence>
<dbReference type="PANTHER" id="PTHR31595:SF27">
    <property type="entry name" value="WAX SYNTHASE DOMAIN-CONTAINING PROTEIN-RELATED"/>
    <property type="match status" value="1"/>
</dbReference>
<dbReference type="InterPro" id="IPR032805">
    <property type="entry name" value="Wax_synthase_dom"/>
</dbReference>
<organism evidence="9 10">
    <name type="scientific">Penicillium chermesinum</name>
    <dbReference type="NCBI Taxonomy" id="63820"/>
    <lineage>
        <taxon>Eukaryota</taxon>
        <taxon>Fungi</taxon>
        <taxon>Dikarya</taxon>
        <taxon>Ascomycota</taxon>
        <taxon>Pezizomycotina</taxon>
        <taxon>Eurotiomycetes</taxon>
        <taxon>Eurotiomycetidae</taxon>
        <taxon>Eurotiales</taxon>
        <taxon>Aspergillaceae</taxon>
        <taxon>Penicillium</taxon>
    </lineage>
</organism>
<dbReference type="GeneID" id="83200640"/>
<proteinExistence type="inferred from homology"/>
<feature type="transmembrane region" description="Helical" evidence="7">
    <location>
        <begin position="43"/>
        <end position="63"/>
    </location>
</feature>
<evidence type="ECO:0000256" key="7">
    <source>
        <dbReference type="SAM" id="Phobius"/>
    </source>
</evidence>
<reference evidence="9" key="1">
    <citation type="submission" date="2022-11" db="EMBL/GenBank/DDBJ databases">
        <authorList>
            <person name="Petersen C."/>
        </authorList>
    </citation>
    <scope>NUCLEOTIDE SEQUENCE</scope>
    <source>
        <strain evidence="9">IBT 19713</strain>
    </source>
</reference>
<comment type="subcellular location">
    <subcellularLocation>
        <location evidence="1">Membrane</location>
        <topology evidence="1">Multi-pass membrane protein</topology>
    </subcellularLocation>
</comment>
<reference evidence="9" key="2">
    <citation type="journal article" date="2023" name="IMA Fungus">
        <title>Comparative genomic study of the Penicillium genus elucidates a diverse pangenome and 15 lateral gene transfer events.</title>
        <authorList>
            <person name="Petersen C."/>
            <person name="Sorensen T."/>
            <person name="Nielsen M.R."/>
            <person name="Sondergaard T.E."/>
            <person name="Sorensen J.L."/>
            <person name="Fitzpatrick D.A."/>
            <person name="Frisvad J.C."/>
            <person name="Nielsen K.L."/>
        </authorList>
    </citation>
    <scope>NUCLEOTIDE SEQUENCE</scope>
    <source>
        <strain evidence="9">IBT 19713</strain>
    </source>
</reference>
<evidence type="ECO:0000256" key="6">
    <source>
        <dbReference type="ARBA" id="ARBA00023136"/>
    </source>
</evidence>
<dbReference type="GO" id="GO:0006629">
    <property type="term" value="P:lipid metabolic process"/>
    <property type="evidence" value="ECO:0007669"/>
    <property type="project" value="InterPro"/>
</dbReference>
<keyword evidence="10" id="KW-1185">Reference proteome</keyword>
<feature type="transmembrane region" description="Helical" evidence="7">
    <location>
        <begin position="12"/>
        <end position="31"/>
    </location>
</feature>
<evidence type="ECO:0000313" key="9">
    <source>
        <dbReference type="EMBL" id="KAJ5239421.1"/>
    </source>
</evidence>
<feature type="transmembrane region" description="Helical" evidence="7">
    <location>
        <begin position="357"/>
        <end position="376"/>
    </location>
</feature>
<dbReference type="RefSeq" id="XP_058332340.1">
    <property type="nucleotide sequence ID" value="XM_058473337.1"/>
</dbReference>
<dbReference type="AlphaFoldDB" id="A0A9W9TS70"/>
<dbReference type="EMBL" id="JAPQKS010000003">
    <property type="protein sequence ID" value="KAJ5239421.1"/>
    <property type="molecule type" value="Genomic_DNA"/>
</dbReference>
<accession>A0A9W9TS70</accession>
<feature type="transmembrane region" description="Helical" evidence="7">
    <location>
        <begin position="291"/>
        <end position="312"/>
    </location>
</feature>
<sequence length="420" mass="46276">MHGETSTAANMFQLAGLYAVHCLVPAILLLTTPKHSTLRYLSVPFLLLTAYQGVLVACALGPGYVWCEVARLLLTVVFQALDVLFIRPRDGSDVPLTHGQSLIARLYDATKLLTHPRGINTGHQTKNVPPQPAYYARRNMGSPPRGRFLLRQSAIAIWQYLALDLFSTVALQQALAQDAHEKLPPVVQWNLSVEQWVERLISNLVAGAVVSRMIIDLHHRVFSIIMVGLGLESPSECPPLFGRIADAGSLRGFWGKFWHQMLRHPLSSVSEFLALDVLGLPRGSLLGRYTVVYLVFFFSAGLHVVLDLVQGIPLPESGALLLFTLAPLGLMIEDGVKAAWKRSRSPAGQPLFAWTKGLGLLWSMAWLGITSTWFFYPQMLRPQNQNLVPLSLAQRVGLPVIGGIAVVWGVLTALVFEVEV</sequence>
<gene>
    <name evidence="9" type="ORF">N7468_004040</name>
</gene>
<dbReference type="GO" id="GO:0016020">
    <property type="term" value="C:membrane"/>
    <property type="evidence" value="ECO:0007669"/>
    <property type="project" value="UniProtKB-SubCell"/>
</dbReference>
<feature type="domain" description="Wax synthase" evidence="8">
    <location>
        <begin position="237"/>
        <end position="324"/>
    </location>
</feature>
<protein>
    <recommendedName>
        <fullName evidence="8">Wax synthase domain-containing protein</fullName>
    </recommendedName>
</protein>
<dbReference type="GO" id="GO:0008374">
    <property type="term" value="F:O-acyltransferase activity"/>
    <property type="evidence" value="ECO:0007669"/>
    <property type="project" value="InterPro"/>
</dbReference>
<evidence type="ECO:0000256" key="2">
    <source>
        <dbReference type="ARBA" id="ARBA00007282"/>
    </source>
</evidence>
<evidence type="ECO:0000256" key="3">
    <source>
        <dbReference type="ARBA" id="ARBA00022679"/>
    </source>
</evidence>
<name>A0A9W9TS70_9EURO</name>
<feature type="transmembrane region" description="Helical" evidence="7">
    <location>
        <begin position="396"/>
        <end position="416"/>
    </location>
</feature>
<evidence type="ECO:0000313" key="10">
    <source>
        <dbReference type="Proteomes" id="UP001150941"/>
    </source>
</evidence>
<dbReference type="OrthoDB" id="1077582at2759"/>
<keyword evidence="3" id="KW-0808">Transferase</keyword>
<comment type="caution">
    <text evidence="9">The sequence shown here is derived from an EMBL/GenBank/DDBJ whole genome shotgun (WGS) entry which is preliminary data.</text>
</comment>
<comment type="similarity">
    <text evidence="2">Belongs to the wax synthase family.</text>
</comment>
<dbReference type="Proteomes" id="UP001150941">
    <property type="component" value="Unassembled WGS sequence"/>
</dbReference>
<keyword evidence="6 7" id="KW-0472">Membrane</keyword>
<dbReference type="Pfam" id="PF13813">
    <property type="entry name" value="MBOAT_2"/>
    <property type="match status" value="1"/>
</dbReference>
<evidence type="ECO:0000256" key="4">
    <source>
        <dbReference type="ARBA" id="ARBA00022692"/>
    </source>
</evidence>
<feature type="transmembrane region" description="Helical" evidence="7">
    <location>
        <begin position="318"/>
        <end position="336"/>
    </location>
</feature>
<dbReference type="PANTHER" id="PTHR31595">
    <property type="entry name" value="LONG-CHAIN-ALCOHOL O-FATTY-ACYLTRANSFERASE 3-RELATED"/>
    <property type="match status" value="1"/>
</dbReference>
<keyword evidence="4 7" id="KW-0812">Transmembrane</keyword>
<evidence type="ECO:0000256" key="5">
    <source>
        <dbReference type="ARBA" id="ARBA00022989"/>
    </source>
</evidence>